<dbReference type="AlphaFoldDB" id="A0A9E7FPP2"/>
<gene>
    <name evidence="2" type="ORF">MUK42_31501</name>
</gene>
<proteinExistence type="predicted"/>
<sequence>MRSVAEAFRPGVAARHYCTGRRCSCCLHRRRFANRTGFRSPAGAFHLEIRHLHVMPSHIRNRRSPQSSPPWLEPCCNQVRDHDDRESLGQREAAIVGRGDIPRRLAVQLRLRPRSTKPRHGSRPSLRSNDDGLLELLVRPRLQLHSAGRVQLLLMPLEASSHQGSQLSFPSPSLICRPPPR</sequence>
<evidence type="ECO:0000313" key="2">
    <source>
        <dbReference type="EMBL" id="URD97797.1"/>
    </source>
</evidence>
<protein>
    <submittedName>
        <fullName evidence="2">Uncharacterized protein</fullName>
    </submittedName>
</protein>
<evidence type="ECO:0000313" key="3">
    <source>
        <dbReference type="Proteomes" id="UP001055439"/>
    </source>
</evidence>
<reference evidence="2" key="1">
    <citation type="submission" date="2022-05" db="EMBL/GenBank/DDBJ databases">
        <title>The Musa troglodytarum L. genome provides insights into the mechanism of non-climacteric behaviour and enrichment of carotenoids.</title>
        <authorList>
            <person name="Wang J."/>
        </authorList>
    </citation>
    <scope>NUCLEOTIDE SEQUENCE</scope>
    <source>
        <tissue evidence="2">Leaf</tissue>
    </source>
</reference>
<name>A0A9E7FPP2_9LILI</name>
<dbReference type="Proteomes" id="UP001055439">
    <property type="component" value="Chromosome 4"/>
</dbReference>
<feature type="region of interest" description="Disordered" evidence="1">
    <location>
        <begin position="161"/>
        <end position="181"/>
    </location>
</feature>
<accession>A0A9E7FPP2</accession>
<organism evidence="2 3">
    <name type="scientific">Musa troglodytarum</name>
    <name type="common">fe'i banana</name>
    <dbReference type="NCBI Taxonomy" id="320322"/>
    <lineage>
        <taxon>Eukaryota</taxon>
        <taxon>Viridiplantae</taxon>
        <taxon>Streptophyta</taxon>
        <taxon>Embryophyta</taxon>
        <taxon>Tracheophyta</taxon>
        <taxon>Spermatophyta</taxon>
        <taxon>Magnoliopsida</taxon>
        <taxon>Liliopsida</taxon>
        <taxon>Zingiberales</taxon>
        <taxon>Musaceae</taxon>
        <taxon>Musa</taxon>
    </lineage>
</organism>
<dbReference type="EMBL" id="CP097506">
    <property type="protein sequence ID" value="URD97797.1"/>
    <property type="molecule type" value="Genomic_DNA"/>
</dbReference>
<keyword evidence="3" id="KW-1185">Reference proteome</keyword>
<feature type="compositionally biased region" description="Polar residues" evidence="1">
    <location>
        <begin position="161"/>
        <end position="171"/>
    </location>
</feature>
<evidence type="ECO:0000256" key="1">
    <source>
        <dbReference type="SAM" id="MobiDB-lite"/>
    </source>
</evidence>